<organism evidence="1 2">
    <name type="scientific">Dermacentor silvarum</name>
    <name type="common">Tick</name>
    <dbReference type="NCBI Taxonomy" id="543639"/>
    <lineage>
        <taxon>Eukaryota</taxon>
        <taxon>Metazoa</taxon>
        <taxon>Ecdysozoa</taxon>
        <taxon>Arthropoda</taxon>
        <taxon>Chelicerata</taxon>
        <taxon>Arachnida</taxon>
        <taxon>Acari</taxon>
        <taxon>Parasitiformes</taxon>
        <taxon>Ixodida</taxon>
        <taxon>Ixodoidea</taxon>
        <taxon>Ixodidae</taxon>
        <taxon>Rhipicephalinae</taxon>
        <taxon>Dermacentor</taxon>
    </lineage>
</organism>
<sequence>MGSIFGSPFHGESQVSEGPSINITDSACGGWEQERWVVATAIALTIIISITCLAFLLQRVLRPDVARQSEVVQLPEGTELLLSAVPCNSSLCQHYSSIIASCVGSSHAGSPCSSLSRFVCGDTVCHGRAVDSLVRSYLRALAADALDAWRPRADDLWTAVNRAASLYATCRRVRSASQAIRQDDDNVDVSDAIAETMSILAANESAVDLATRMAARYQDGAIIWLDAAPMRKGESKRRLRLGINSQFLRFAEGMDWLPLHRRRRRSATDAQHSSSTGGAIDDVVKDMLRGNREVVSIWRKAGNLQVQHPVTLPIRNLDEYGLSSKVLMDELNRNTSLATDARYSGNDEIEVVNRAVLPFLEEVLLRTKNLEPYLAWEFVRHRLGCFAPYPRSLAHTEEDSCFDCVEQVAGLAAHAPFLSVSAEVESRAKVTAFMERHVKYALLDHIAKAHWLSANHKELIIERLLFSRIVRGVPACRNGVAKLNAYYADLPPTTGDFWRDFDVAASAAWQRSLRRPALSDAPFPLLSAEPNVFTANDTVYVPAIYLVPPLFSYGEVEAANYGFLGVALVHALLHSIGLTTLPKPPDLEGADVVRHGNALSRCLNLNHASKTSPSPLADVMALGPALSAFTAVVREVSHTRQMYVDACLLTCSGNGPQRCDLSTSQTVKFATAFSCENTSRMAPATRCAVW</sequence>
<gene>
    <name evidence="1" type="ORF">HPB49_021280</name>
</gene>
<evidence type="ECO:0000313" key="1">
    <source>
        <dbReference type="EMBL" id="KAH7938174.1"/>
    </source>
</evidence>
<comment type="caution">
    <text evidence="1">The sequence shown here is derived from an EMBL/GenBank/DDBJ whole genome shotgun (WGS) entry which is preliminary data.</text>
</comment>
<dbReference type="Proteomes" id="UP000821865">
    <property type="component" value="Chromosome 8"/>
</dbReference>
<proteinExistence type="predicted"/>
<dbReference type="EMBL" id="CM023477">
    <property type="protein sequence ID" value="KAH7938174.1"/>
    <property type="molecule type" value="Genomic_DNA"/>
</dbReference>
<name>A0ACB8CBD6_DERSI</name>
<keyword evidence="2" id="KW-1185">Reference proteome</keyword>
<accession>A0ACB8CBD6</accession>
<protein>
    <submittedName>
        <fullName evidence="1">Uncharacterized protein</fullName>
    </submittedName>
</protein>
<evidence type="ECO:0000313" key="2">
    <source>
        <dbReference type="Proteomes" id="UP000821865"/>
    </source>
</evidence>
<reference evidence="1" key="1">
    <citation type="submission" date="2020-05" db="EMBL/GenBank/DDBJ databases">
        <title>Large-scale comparative analyses of tick genomes elucidate their genetic diversity and vector capacities.</title>
        <authorList>
            <person name="Jia N."/>
            <person name="Wang J."/>
            <person name="Shi W."/>
            <person name="Du L."/>
            <person name="Sun Y."/>
            <person name="Zhan W."/>
            <person name="Jiang J."/>
            <person name="Wang Q."/>
            <person name="Zhang B."/>
            <person name="Ji P."/>
            <person name="Sakyi L.B."/>
            <person name="Cui X."/>
            <person name="Yuan T."/>
            <person name="Jiang B."/>
            <person name="Yang W."/>
            <person name="Lam T.T.-Y."/>
            <person name="Chang Q."/>
            <person name="Ding S."/>
            <person name="Wang X."/>
            <person name="Zhu J."/>
            <person name="Ruan X."/>
            <person name="Zhao L."/>
            <person name="Wei J."/>
            <person name="Que T."/>
            <person name="Du C."/>
            <person name="Cheng J."/>
            <person name="Dai P."/>
            <person name="Han X."/>
            <person name="Huang E."/>
            <person name="Gao Y."/>
            <person name="Liu J."/>
            <person name="Shao H."/>
            <person name="Ye R."/>
            <person name="Li L."/>
            <person name="Wei W."/>
            <person name="Wang X."/>
            <person name="Wang C."/>
            <person name="Yang T."/>
            <person name="Huo Q."/>
            <person name="Li W."/>
            <person name="Guo W."/>
            <person name="Chen H."/>
            <person name="Zhou L."/>
            <person name="Ni X."/>
            <person name="Tian J."/>
            <person name="Zhou Y."/>
            <person name="Sheng Y."/>
            <person name="Liu T."/>
            <person name="Pan Y."/>
            <person name="Xia L."/>
            <person name="Li J."/>
            <person name="Zhao F."/>
            <person name="Cao W."/>
        </authorList>
    </citation>
    <scope>NUCLEOTIDE SEQUENCE</scope>
    <source>
        <strain evidence="1">Dsil-2018</strain>
    </source>
</reference>